<gene>
    <name evidence="3" type="ORF">CDL15_Pgr006980</name>
    <name evidence="4" type="ORF">CRG98_033938</name>
</gene>
<keyword evidence="6" id="KW-1185">Reference proteome</keyword>
<reference evidence="3" key="2">
    <citation type="submission" date="2017-06" db="EMBL/GenBank/DDBJ databases">
        <title>The pomegranate genome and the genomics of punicalagin biosynthesis.</title>
        <authorList>
            <person name="Xu C."/>
        </authorList>
    </citation>
    <scope>NUCLEOTIDE SEQUENCE [LARGE SCALE GENOMIC DNA]</scope>
    <source>
        <tissue evidence="3">Fresh leaf</tissue>
    </source>
</reference>
<dbReference type="Proteomes" id="UP000233551">
    <property type="component" value="Unassembled WGS sequence"/>
</dbReference>
<dbReference type="Proteomes" id="UP000197138">
    <property type="component" value="Unassembled WGS sequence"/>
</dbReference>
<evidence type="ECO:0000313" key="6">
    <source>
        <dbReference type="Proteomes" id="UP000233551"/>
    </source>
</evidence>
<feature type="compositionally biased region" description="Basic and acidic residues" evidence="1">
    <location>
        <begin position="53"/>
        <end position="102"/>
    </location>
</feature>
<accession>A0A218X8C2</accession>
<dbReference type="AlphaFoldDB" id="A0A218X8C2"/>
<comment type="caution">
    <text evidence="3">The sequence shown here is derived from an EMBL/GenBank/DDBJ whole genome shotgun (WGS) entry which is preliminary data.</text>
</comment>
<evidence type="ECO:0000313" key="5">
    <source>
        <dbReference type="Proteomes" id="UP000197138"/>
    </source>
</evidence>
<evidence type="ECO:0000313" key="4">
    <source>
        <dbReference type="EMBL" id="PKI45622.1"/>
    </source>
</evidence>
<feature type="chain" id="PRO_5014071886" evidence="2">
    <location>
        <begin position="26"/>
        <end position="111"/>
    </location>
</feature>
<evidence type="ECO:0000256" key="2">
    <source>
        <dbReference type="SAM" id="SignalP"/>
    </source>
</evidence>
<feature type="signal peptide" evidence="2">
    <location>
        <begin position="1"/>
        <end position="25"/>
    </location>
</feature>
<evidence type="ECO:0000313" key="3">
    <source>
        <dbReference type="EMBL" id="OWM80949.1"/>
    </source>
</evidence>
<reference evidence="5" key="1">
    <citation type="journal article" date="2017" name="Plant J.">
        <title>The pomegranate (Punica granatum L.) genome and the genomics of punicalagin biosynthesis.</title>
        <authorList>
            <person name="Qin G."/>
            <person name="Xu C."/>
            <person name="Ming R."/>
            <person name="Tang H."/>
            <person name="Guyot R."/>
            <person name="Kramer E.M."/>
            <person name="Hu Y."/>
            <person name="Yi X."/>
            <person name="Qi Y."/>
            <person name="Xu X."/>
            <person name="Gao Z."/>
            <person name="Pan H."/>
            <person name="Jian J."/>
            <person name="Tian Y."/>
            <person name="Yue Z."/>
            <person name="Xu Y."/>
        </authorList>
    </citation>
    <scope>NUCLEOTIDE SEQUENCE [LARGE SCALE GENOMIC DNA]</scope>
    <source>
        <strain evidence="5">cv. Dabenzi</strain>
    </source>
</reference>
<reference evidence="4 6" key="3">
    <citation type="submission" date="2017-11" db="EMBL/GenBank/DDBJ databases">
        <title>De-novo sequencing of pomegranate (Punica granatum L.) genome.</title>
        <authorList>
            <person name="Akparov Z."/>
            <person name="Amiraslanov A."/>
            <person name="Hajiyeva S."/>
            <person name="Abbasov M."/>
            <person name="Kaur K."/>
            <person name="Hamwieh A."/>
            <person name="Solovyev V."/>
            <person name="Salamov A."/>
            <person name="Braich B."/>
            <person name="Kosarev P."/>
            <person name="Mahmoud A."/>
            <person name="Hajiyev E."/>
            <person name="Babayeva S."/>
            <person name="Izzatullayeva V."/>
            <person name="Mammadov A."/>
            <person name="Mammadov A."/>
            <person name="Sharifova S."/>
            <person name="Ojaghi J."/>
            <person name="Eynullazada K."/>
            <person name="Bayramov B."/>
            <person name="Abdulazimova A."/>
            <person name="Shahmuradov I."/>
        </authorList>
    </citation>
    <scope>NUCLEOTIDE SEQUENCE [LARGE SCALE GENOMIC DNA]</scope>
    <source>
        <strain evidence="4">AG2017</strain>
        <strain evidence="6">cv. AG2017</strain>
        <tissue evidence="4">Leaf</tissue>
    </source>
</reference>
<sequence length="111" mass="12550">MWKYLLPLSLQLSSSSIILLRSAKGVDVCVADQRNAAEKKAEAASALGGSDATDQHTMRSKQQLETEERKNLQESRRRREETAENGKMENGKWKMGKWKMEDWAGPSKIGR</sequence>
<dbReference type="EMBL" id="PGOL01002702">
    <property type="protein sequence ID" value="PKI45622.1"/>
    <property type="molecule type" value="Genomic_DNA"/>
</dbReference>
<dbReference type="EMBL" id="MTKT01002214">
    <property type="protein sequence ID" value="OWM80949.1"/>
    <property type="molecule type" value="Genomic_DNA"/>
</dbReference>
<proteinExistence type="predicted"/>
<organism evidence="3 5">
    <name type="scientific">Punica granatum</name>
    <name type="common">Pomegranate</name>
    <dbReference type="NCBI Taxonomy" id="22663"/>
    <lineage>
        <taxon>Eukaryota</taxon>
        <taxon>Viridiplantae</taxon>
        <taxon>Streptophyta</taxon>
        <taxon>Embryophyta</taxon>
        <taxon>Tracheophyta</taxon>
        <taxon>Spermatophyta</taxon>
        <taxon>Magnoliopsida</taxon>
        <taxon>eudicotyledons</taxon>
        <taxon>Gunneridae</taxon>
        <taxon>Pentapetalae</taxon>
        <taxon>rosids</taxon>
        <taxon>malvids</taxon>
        <taxon>Myrtales</taxon>
        <taxon>Lythraceae</taxon>
        <taxon>Punica</taxon>
    </lineage>
</organism>
<protein>
    <submittedName>
        <fullName evidence="3">Uncharacterized protein</fullName>
    </submittedName>
</protein>
<keyword evidence="2" id="KW-0732">Signal</keyword>
<evidence type="ECO:0000256" key="1">
    <source>
        <dbReference type="SAM" id="MobiDB-lite"/>
    </source>
</evidence>
<feature type="region of interest" description="Disordered" evidence="1">
    <location>
        <begin position="41"/>
        <end position="111"/>
    </location>
</feature>
<name>A0A218X8C2_PUNGR</name>